<dbReference type="PANTHER" id="PTHR24100:SF151">
    <property type="entry name" value="ICOS LIGAND"/>
    <property type="match status" value="1"/>
</dbReference>
<dbReference type="Proteomes" id="UP000472276">
    <property type="component" value="Unassembled WGS sequence"/>
</dbReference>
<keyword evidence="2 5" id="KW-0472">Membrane</keyword>
<reference evidence="7" key="3">
    <citation type="submission" date="2025-09" db="UniProtKB">
        <authorList>
            <consortium name="Ensembl"/>
        </authorList>
    </citation>
    <scope>IDENTIFICATION</scope>
</reference>
<dbReference type="Pfam" id="PF08205">
    <property type="entry name" value="C2-set_2"/>
    <property type="match status" value="1"/>
</dbReference>
<proteinExistence type="predicted"/>
<keyword evidence="4" id="KW-0393">Immunoglobulin domain</keyword>
<dbReference type="GO" id="GO:0001817">
    <property type="term" value="P:regulation of cytokine production"/>
    <property type="evidence" value="ECO:0007669"/>
    <property type="project" value="TreeGrafter"/>
</dbReference>
<dbReference type="PROSITE" id="PS50835">
    <property type="entry name" value="IG_LIKE"/>
    <property type="match status" value="1"/>
</dbReference>
<gene>
    <name evidence="7" type="primary">LOC116314943</name>
</gene>
<feature type="transmembrane region" description="Helical" evidence="5">
    <location>
        <begin position="12"/>
        <end position="33"/>
    </location>
</feature>
<dbReference type="GO" id="GO:0050852">
    <property type="term" value="P:T cell receptor signaling pathway"/>
    <property type="evidence" value="ECO:0007669"/>
    <property type="project" value="TreeGrafter"/>
</dbReference>
<evidence type="ECO:0000256" key="3">
    <source>
        <dbReference type="ARBA" id="ARBA00023157"/>
    </source>
</evidence>
<dbReference type="GO" id="GO:0005102">
    <property type="term" value="F:signaling receptor binding"/>
    <property type="evidence" value="ECO:0007669"/>
    <property type="project" value="TreeGrafter"/>
</dbReference>
<keyword evidence="5" id="KW-1133">Transmembrane helix</keyword>
<evidence type="ECO:0000259" key="6">
    <source>
        <dbReference type="PROSITE" id="PS50835"/>
    </source>
</evidence>
<name>A0AAZ1Y2E8_OREAU</name>
<dbReference type="Ensembl" id="ENSOABT00000068577.1">
    <property type="protein sequence ID" value="ENSOABP00000073958.1"/>
    <property type="gene ID" value="ENSOABG00000010811.2"/>
</dbReference>
<comment type="subcellular location">
    <subcellularLocation>
        <location evidence="1">Membrane</location>
    </subcellularLocation>
</comment>
<evidence type="ECO:0000313" key="8">
    <source>
        <dbReference type="Proteomes" id="UP000472276"/>
    </source>
</evidence>
<dbReference type="Gene3D" id="2.60.40.10">
    <property type="entry name" value="Immunoglobulins"/>
    <property type="match status" value="2"/>
</dbReference>
<dbReference type="GO" id="GO:0009897">
    <property type="term" value="C:external side of plasma membrane"/>
    <property type="evidence" value="ECO:0007669"/>
    <property type="project" value="TreeGrafter"/>
</dbReference>
<feature type="domain" description="Ig-like" evidence="6">
    <location>
        <begin position="160"/>
        <end position="235"/>
    </location>
</feature>
<accession>A0AAZ1Y2E8</accession>
<dbReference type="InterPro" id="IPR013783">
    <property type="entry name" value="Ig-like_fold"/>
</dbReference>
<dbReference type="AlphaFoldDB" id="A0AAZ1Y2E8"/>
<evidence type="ECO:0000313" key="7">
    <source>
        <dbReference type="Ensembl" id="ENSOABP00000073958.1"/>
    </source>
</evidence>
<dbReference type="InterPro" id="IPR036179">
    <property type="entry name" value="Ig-like_dom_sf"/>
</dbReference>
<dbReference type="SUPFAM" id="SSF48726">
    <property type="entry name" value="Immunoglobulin"/>
    <property type="match status" value="2"/>
</dbReference>
<keyword evidence="3" id="KW-1015">Disulfide bond</keyword>
<keyword evidence="8" id="KW-1185">Reference proteome</keyword>
<dbReference type="PANTHER" id="PTHR24100">
    <property type="entry name" value="BUTYROPHILIN"/>
    <property type="match status" value="1"/>
</dbReference>
<sequence length="306" mass="34538">MKTIIHGCYHVINRFVMLYVGVTLSLCGFPLVAASSETNGTRGEPLLWQCTLSEQFDPEKVGIYWQNQNNNEMLHYYRNGKEDLEHQSVSFKNRTKIFPDQLRSGNLSLIIDPLMPEDNLKSLKVVFNHAGDIKDKLCQTMVHVAANFKEPNIEINQKKMTATCTTQGGFPEPELAWISTDHEGHERALEPPDVLTLQIHKEEDGTYSIISTANFTGSKTVTCTVYNPTSNKTVGATADLPAGTQRITSPLINIHRAADQLLFYLLSITVTSQLTYLYTPNKLKLLFYDFTFILHGRFLCLMQSLT</sequence>
<protein>
    <recommendedName>
        <fullName evidence="6">Ig-like domain-containing protein</fullName>
    </recommendedName>
</protein>
<evidence type="ECO:0000256" key="4">
    <source>
        <dbReference type="ARBA" id="ARBA00023319"/>
    </source>
</evidence>
<dbReference type="InterPro" id="IPR007110">
    <property type="entry name" value="Ig-like_dom"/>
</dbReference>
<dbReference type="InterPro" id="IPR050504">
    <property type="entry name" value="IgSF_BTN/MOG"/>
</dbReference>
<dbReference type="InterPro" id="IPR013162">
    <property type="entry name" value="CD80_C2-set"/>
</dbReference>
<organism evidence="7 8">
    <name type="scientific">Oreochromis aureus</name>
    <name type="common">Israeli tilapia</name>
    <name type="synonym">Chromis aureus</name>
    <dbReference type="NCBI Taxonomy" id="47969"/>
    <lineage>
        <taxon>Eukaryota</taxon>
        <taxon>Metazoa</taxon>
        <taxon>Chordata</taxon>
        <taxon>Craniata</taxon>
        <taxon>Vertebrata</taxon>
        <taxon>Euteleostomi</taxon>
        <taxon>Actinopterygii</taxon>
        <taxon>Neopterygii</taxon>
        <taxon>Teleostei</taxon>
        <taxon>Neoteleostei</taxon>
        <taxon>Acanthomorphata</taxon>
        <taxon>Ovalentaria</taxon>
        <taxon>Cichlomorphae</taxon>
        <taxon>Cichliformes</taxon>
        <taxon>Cichlidae</taxon>
        <taxon>African cichlids</taxon>
        <taxon>Pseudocrenilabrinae</taxon>
        <taxon>Oreochromini</taxon>
        <taxon>Oreochromis</taxon>
    </lineage>
</organism>
<evidence type="ECO:0000256" key="2">
    <source>
        <dbReference type="ARBA" id="ARBA00023136"/>
    </source>
</evidence>
<reference evidence="7" key="2">
    <citation type="submission" date="2025-08" db="UniProtKB">
        <authorList>
            <consortium name="Ensembl"/>
        </authorList>
    </citation>
    <scope>IDENTIFICATION</scope>
</reference>
<evidence type="ECO:0000256" key="5">
    <source>
        <dbReference type="SAM" id="Phobius"/>
    </source>
</evidence>
<evidence type="ECO:0000256" key="1">
    <source>
        <dbReference type="ARBA" id="ARBA00004370"/>
    </source>
</evidence>
<reference evidence="8" key="1">
    <citation type="submission" date="2020-03" db="EMBL/GenBank/DDBJ databases">
        <title>Evolution of repeat sequences and sex chromosomes of tilapia species revealed by chromosome-level genomes.</title>
        <authorList>
            <person name="Xu L."/>
            <person name="Tao W."/>
            <person name="Wang D."/>
            <person name="Zhou Q."/>
        </authorList>
    </citation>
    <scope>NUCLEOTIDE SEQUENCE [LARGE SCALE GENOMIC DNA]</scope>
    <source>
        <strain evidence="8">Israel</strain>
    </source>
</reference>
<keyword evidence="5" id="KW-0812">Transmembrane</keyword>